<dbReference type="AlphaFoldDB" id="A0A3Q9QUT5"/>
<reference evidence="2 3" key="1">
    <citation type="submission" date="2017-07" db="EMBL/GenBank/DDBJ databases">
        <title>The complete genome sequence of Bacillus mesonae strain H20-5, an efficient strain improving plant abiotic stress resistance.</title>
        <authorList>
            <person name="Kim S.Y."/>
            <person name="Song H."/>
            <person name="Sang M.K."/>
            <person name="Weon H.-Y."/>
            <person name="Song J."/>
        </authorList>
    </citation>
    <scope>NUCLEOTIDE SEQUENCE [LARGE SCALE GENOMIC DNA]</scope>
    <source>
        <strain evidence="2 3">H20-5</strain>
    </source>
</reference>
<gene>
    <name evidence="2" type="ORF">CHR53_13505</name>
</gene>
<accession>A0A3Q9QUT5</accession>
<organism evidence="2 3">
    <name type="scientific">Neobacillus mesonae</name>
    <dbReference type="NCBI Taxonomy" id="1193713"/>
    <lineage>
        <taxon>Bacteria</taxon>
        <taxon>Bacillati</taxon>
        <taxon>Bacillota</taxon>
        <taxon>Bacilli</taxon>
        <taxon>Bacillales</taxon>
        <taxon>Bacillaceae</taxon>
        <taxon>Neobacillus</taxon>
    </lineage>
</organism>
<sequence>MPASKLLPYYLYVINTNIWGGIALSYLPIKDDPFDAQANIKWQFTVQKKQMDTANKTWSELNETDKCGMFLRKKIDIASLVNGKYYIGIITVDHSNKSLFGILSTSGSWYKVKYGTKTGYVSKAYIK</sequence>
<name>A0A3Q9QUT5_9BACI</name>
<dbReference type="RefSeq" id="WP_127486930.1">
    <property type="nucleotide sequence ID" value="NZ_CP022572.1"/>
</dbReference>
<dbReference type="KEGG" id="nmk:CHR53_13505"/>
<keyword evidence="1" id="KW-0472">Membrane</keyword>
<dbReference type="STRING" id="1193713.GCA_001636315_05139"/>
<evidence type="ECO:0000313" key="3">
    <source>
        <dbReference type="Proteomes" id="UP000282892"/>
    </source>
</evidence>
<feature type="transmembrane region" description="Helical" evidence="1">
    <location>
        <begin position="6"/>
        <end position="27"/>
    </location>
</feature>
<keyword evidence="1" id="KW-1133">Transmembrane helix</keyword>
<dbReference type="OrthoDB" id="9794671at2"/>
<proteinExistence type="predicted"/>
<keyword evidence="3" id="KW-1185">Reference proteome</keyword>
<evidence type="ECO:0000313" key="2">
    <source>
        <dbReference type="EMBL" id="AZU62217.1"/>
    </source>
</evidence>
<dbReference type="Proteomes" id="UP000282892">
    <property type="component" value="Chromosome"/>
</dbReference>
<dbReference type="EMBL" id="CP022572">
    <property type="protein sequence ID" value="AZU62217.1"/>
    <property type="molecule type" value="Genomic_DNA"/>
</dbReference>
<protein>
    <recommendedName>
        <fullName evidence="4">SH3b domain-containing protein</fullName>
    </recommendedName>
</protein>
<evidence type="ECO:0008006" key="4">
    <source>
        <dbReference type="Google" id="ProtNLM"/>
    </source>
</evidence>
<keyword evidence="1" id="KW-0812">Transmembrane</keyword>
<dbReference type="Gene3D" id="2.30.30.40">
    <property type="entry name" value="SH3 Domains"/>
    <property type="match status" value="1"/>
</dbReference>
<evidence type="ECO:0000256" key="1">
    <source>
        <dbReference type="SAM" id="Phobius"/>
    </source>
</evidence>